<organism evidence="1">
    <name type="scientific">Rhizophora mucronata</name>
    <name type="common">Asiatic mangrove</name>
    <dbReference type="NCBI Taxonomy" id="61149"/>
    <lineage>
        <taxon>Eukaryota</taxon>
        <taxon>Viridiplantae</taxon>
        <taxon>Streptophyta</taxon>
        <taxon>Embryophyta</taxon>
        <taxon>Tracheophyta</taxon>
        <taxon>Spermatophyta</taxon>
        <taxon>Magnoliopsida</taxon>
        <taxon>eudicotyledons</taxon>
        <taxon>Gunneridae</taxon>
        <taxon>Pentapetalae</taxon>
        <taxon>rosids</taxon>
        <taxon>fabids</taxon>
        <taxon>Malpighiales</taxon>
        <taxon>Rhizophoraceae</taxon>
        <taxon>Rhizophora</taxon>
    </lineage>
</organism>
<accession>A0A2P2M896</accession>
<proteinExistence type="predicted"/>
<evidence type="ECO:0000313" key="1">
    <source>
        <dbReference type="EMBL" id="MBX26409.1"/>
    </source>
</evidence>
<sequence>MISLYYYYYYYLRIVRDDELLELVRVSDFTVTDSIL</sequence>
<reference evidence="1" key="1">
    <citation type="submission" date="2018-02" db="EMBL/GenBank/DDBJ databases">
        <title>Rhizophora mucronata_Transcriptome.</title>
        <authorList>
            <person name="Meera S.P."/>
            <person name="Sreeshan A."/>
            <person name="Augustine A."/>
        </authorList>
    </citation>
    <scope>NUCLEOTIDE SEQUENCE</scope>
    <source>
        <tissue evidence="1">Leaf</tissue>
    </source>
</reference>
<protein>
    <submittedName>
        <fullName evidence="1">Uncharacterized protein</fullName>
    </submittedName>
</protein>
<dbReference type="EMBL" id="GGEC01045929">
    <property type="protein sequence ID" value="MBX26413.1"/>
    <property type="molecule type" value="Transcribed_RNA"/>
</dbReference>
<dbReference type="AlphaFoldDB" id="A0A2P2M896"/>
<name>A0A2P2M896_RHIMU</name>
<dbReference type="EMBL" id="GGEC01045925">
    <property type="protein sequence ID" value="MBX26409.1"/>
    <property type="molecule type" value="Transcribed_RNA"/>
</dbReference>